<dbReference type="GO" id="GO:0016740">
    <property type="term" value="F:transferase activity"/>
    <property type="evidence" value="ECO:0007669"/>
    <property type="project" value="UniProtKB-KW"/>
</dbReference>
<name>A0A0M6Y3Z3_9HYPH</name>
<evidence type="ECO:0000313" key="2">
    <source>
        <dbReference type="EMBL" id="CTQ44822.1"/>
    </source>
</evidence>
<gene>
    <name evidence="2" type="ORF">LAL4801_03269</name>
</gene>
<reference evidence="3" key="1">
    <citation type="submission" date="2015-07" db="EMBL/GenBank/DDBJ databases">
        <authorList>
            <person name="Rodrigo-Torres Lidia"/>
            <person name="Arahal R.David."/>
        </authorList>
    </citation>
    <scope>NUCLEOTIDE SEQUENCE [LARGE SCALE GENOMIC DNA]</scope>
    <source>
        <strain evidence="3">CECT 4801</strain>
    </source>
</reference>
<dbReference type="RefSeq" id="WP_055657653.1">
    <property type="nucleotide sequence ID" value="NZ_CXST01000002.1"/>
</dbReference>
<dbReference type="AlphaFoldDB" id="A0A0M6Y3Z3"/>
<sequence length="256" mass="28490">MIGYSSYILCTSPRSGSTLLCKLLAATGVSGHPGSYFHKPSKEDWLEDLNVDVVPGENEQATLCRIFAAAIEKGTRGKGLFGLRLQRHSFDFFMKQLAILHPAPQSDLTRLEAAFGKTLFIHLTRADKVDQAVSFVRAEQSGLWHRAPDGTELERLSEPRELQYDVAEIRACHDRFTRFDRDWQAWFEIQGISPLQITYDALSADPQATLRLVLQRLGLEVSAAEGVVPGVAKLADATNADWVSRFRAELEIDSAS</sequence>
<dbReference type="Pfam" id="PF09037">
    <property type="entry name" value="Sulphotransf"/>
    <property type="match status" value="1"/>
</dbReference>
<proteinExistence type="predicted"/>
<keyword evidence="3" id="KW-1185">Reference proteome</keyword>
<evidence type="ECO:0000313" key="3">
    <source>
        <dbReference type="Proteomes" id="UP000048926"/>
    </source>
</evidence>
<accession>A0A0M6Y3Z3</accession>
<evidence type="ECO:0000259" key="1">
    <source>
        <dbReference type="Pfam" id="PF09037"/>
    </source>
</evidence>
<dbReference type="EMBL" id="CXST01000002">
    <property type="protein sequence ID" value="CTQ44822.1"/>
    <property type="molecule type" value="Genomic_DNA"/>
</dbReference>
<dbReference type="InterPro" id="IPR024628">
    <property type="entry name" value="Sulfotransferase_Stf0_dom"/>
</dbReference>
<dbReference type="SUPFAM" id="SSF52540">
    <property type="entry name" value="P-loop containing nucleoside triphosphate hydrolases"/>
    <property type="match status" value="1"/>
</dbReference>
<dbReference type="InterPro" id="IPR027417">
    <property type="entry name" value="P-loop_NTPase"/>
</dbReference>
<keyword evidence="2" id="KW-0808">Transferase</keyword>
<dbReference type="InterPro" id="IPR015124">
    <property type="entry name" value="Stf0"/>
</dbReference>
<organism evidence="2 3">
    <name type="scientific">Roseibium aggregatum</name>
    <dbReference type="NCBI Taxonomy" id="187304"/>
    <lineage>
        <taxon>Bacteria</taxon>
        <taxon>Pseudomonadati</taxon>
        <taxon>Pseudomonadota</taxon>
        <taxon>Alphaproteobacteria</taxon>
        <taxon>Hyphomicrobiales</taxon>
        <taxon>Stappiaceae</taxon>
        <taxon>Roseibium</taxon>
    </lineage>
</organism>
<dbReference type="OrthoDB" id="5562925at2"/>
<dbReference type="Proteomes" id="UP000048926">
    <property type="component" value="Unassembled WGS sequence"/>
</dbReference>
<dbReference type="STRING" id="187304.B0E33_06980"/>
<feature type="domain" description="Sulphotransferase Stf0" evidence="1">
    <location>
        <begin position="6"/>
        <end position="249"/>
    </location>
</feature>
<dbReference type="PIRSF" id="PIRSF021497">
    <property type="entry name" value="Sulphotransferase_Stf0"/>
    <property type="match status" value="1"/>
</dbReference>
<dbReference type="Gene3D" id="3.40.50.300">
    <property type="entry name" value="P-loop containing nucleotide triphosphate hydrolases"/>
    <property type="match status" value="1"/>
</dbReference>
<protein>
    <submittedName>
        <fullName evidence="2">Stf0 sulphotransferase</fullName>
    </submittedName>
</protein>